<dbReference type="PhylomeDB" id="E9I0K8"/>
<protein>
    <recommendedName>
        <fullName evidence="1">DDE-1 domain-containing protein</fullName>
    </recommendedName>
</protein>
<dbReference type="AlphaFoldDB" id="E9I0K8"/>
<organism evidence="2 3">
    <name type="scientific">Daphnia pulex</name>
    <name type="common">Water flea</name>
    <dbReference type="NCBI Taxonomy" id="6669"/>
    <lineage>
        <taxon>Eukaryota</taxon>
        <taxon>Metazoa</taxon>
        <taxon>Ecdysozoa</taxon>
        <taxon>Arthropoda</taxon>
        <taxon>Crustacea</taxon>
        <taxon>Branchiopoda</taxon>
        <taxon>Diplostraca</taxon>
        <taxon>Cladocera</taxon>
        <taxon>Anomopoda</taxon>
        <taxon>Daphniidae</taxon>
        <taxon>Daphnia</taxon>
    </lineage>
</organism>
<evidence type="ECO:0000259" key="1">
    <source>
        <dbReference type="Pfam" id="PF03184"/>
    </source>
</evidence>
<dbReference type="GO" id="GO:0003676">
    <property type="term" value="F:nucleic acid binding"/>
    <property type="evidence" value="ECO:0007669"/>
    <property type="project" value="InterPro"/>
</dbReference>
<dbReference type="STRING" id="6669.E9I0K8"/>
<dbReference type="Proteomes" id="UP000000305">
    <property type="component" value="Unassembled WGS sequence"/>
</dbReference>
<evidence type="ECO:0000313" key="3">
    <source>
        <dbReference type="Proteomes" id="UP000000305"/>
    </source>
</evidence>
<evidence type="ECO:0000313" key="2">
    <source>
        <dbReference type="EMBL" id="EFX62473.1"/>
    </source>
</evidence>
<dbReference type="EMBL" id="GL733567">
    <property type="protein sequence ID" value="EFX62473.1"/>
    <property type="molecule type" value="Genomic_DNA"/>
</dbReference>
<dbReference type="KEGG" id="dpx:DAPPUDRAFT_336904"/>
<gene>
    <name evidence="2" type="ORF">DAPPUDRAFT_336904</name>
</gene>
<keyword evidence="3" id="KW-1185">Reference proteome</keyword>
<name>E9I0K8_DAPPU</name>
<dbReference type="Pfam" id="PF03184">
    <property type="entry name" value="DDE_1"/>
    <property type="match status" value="1"/>
</dbReference>
<feature type="domain" description="DDE-1" evidence="1">
    <location>
        <begin position="71"/>
        <end position="116"/>
    </location>
</feature>
<dbReference type="InParanoid" id="E9I0K8"/>
<accession>E9I0K8</accession>
<proteinExistence type="predicted"/>
<dbReference type="OrthoDB" id="7489787at2759"/>
<dbReference type="HOGENOM" id="CLU_1983434_0_0_1"/>
<sequence length="135" mass="14841">MQPPNVIAPKGTKQVQQTVSAEKGTNVTILAFVNEACGSVPPVFIFQRKKLLPVMFEKGPSGYIGLAHEYGNLVLLLLDNHSSHLDYQAVSVAKENGIILLTFPPHCSHALQPLDINGFLLRKLKNCRMGHTKKL</sequence>
<dbReference type="InterPro" id="IPR004875">
    <property type="entry name" value="DDE_SF_endonuclease_dom"/>
</dbReference>
<reference evidence="2 3" key="1">
    <citation type="journal article" date="2011" name="Science">
        <title>The ecoresponsive genome of Daphnia pulex.</title>
        <authorList>
            <person name="Colbourne J.K."/>
            <person name="Pfrender M.E."/>
            <person name="Gilbert D."/>
            <person name="Thomas W.K."/>
            <person name="Tucker A."/>
            <person name="Oakley T.H."/>
            <person name="Tokishita S."/>
            <person name="Aerts A."/>
            <person name="Arnold G.J."/>
            <person name="Basu M.K."/>
            <person name="Bauer D.J."/>
            <person name="Caceres C.E."/>
            <person name="Carmel L."/>
            <person name="Casola C."/>
            <person name="Choi J.H."/>
            <person name="Detter J.C."/>
            <person name="Dong Q."/>
            <person name="Dusheyko S."/>
            <person name="Eads B.D."/>
            <person name="Frohlich T."/>
            <person name="Geiler-Samerotte K.A."/>
            <person name="Gerlach D."/>
            <person name="Hatcher P."/>
            <person name="Jogdeo S."/>
            <person name="Krijgsveld J."/>
            <person name="Kriventseva E.V."/>
            <person name="Kultz D."/>
            <person name="Laforsch C."/>
            <person name="Lindquist E."/>
            <person name="Lopez J."/>
            <person name="Manak J.R."/>
            <person name="Muller J."/>
            <person name="Pangilinan J."/>
            <person name="Patwardhan R.P."/>
            <person name="Pitluck S."/>
            <person name="Pritham E.J."/>
            <person name="Rechtsteiner A."/>
            <person name="Rho M."/>
            <person name="Rogozin I.B."/>
            <person name="Sakarya O."/>
            <person name="Salamov A."/>
            <person name="Schaack S."/>
            <person name="Shapiro H."/>
            <person name="Shiga Y."/>
            <person name="Skalitzky C."/>
            <person name="Smith Z."/>
            <person name="Souvorov A."/>
            <person name="Sung W."/>
            <person name="Tang Z."/>
            <person name="Tsuchiya D."/>
            <person name="Tu H."/>
            <person name="Vos H."/>
            <person name="Wang M."/>
            <person name="Wolf Y.I."/>
            <person name="Yamagata H."/>
            <person name="Yamada T."/>
            <person name="Ye Y."/>
            <person name="Shaw J.R."/>
            <person name="Andrews J."/>
            <person name="Crease T.J."/>
            <person name="Tang H."/>
            <person name="Lucas S.M."/>
            <person name="Robertson H.M."/>
            <person name="Bork P."/>
            <person name="Koonin E.V."/>
            <person name="Zdobnov E.M."/>
            <person name="Grigoriev I.V."/>
            <person name="Lynch M."/>
            <person name="Boore J.L."/>
        </authorList>
    </citation>
    <scope>NUCLEOTIDE SEQUENCE [LARGE SCALE GENOMIC DNA]</scope>
</reference>
<dbReference type="OMA" id="NEACGSV"/>